<accession>A0ABT5A1P7</accession>
<dbReference type="Proteomes" id="UP001212123">
    <property type="component" value="Unassembled WGS sequence"/>
</dbReference>
<keyword evidence="2" id="KW-1185">Reference proteome</keyword>
<dbReference type="RefSeq" id="WP_028084718.1">
    <property type="nucleotide sequence ID" value="NZ_JAQMTU010000018.1"/>
</dbReference>
<evidence type="ECO:0000313" key="2">
    <source>
        <dbReference type="Proteomes" id="UP001212123"/>
    </source>
</evidence>
<protein>
    <submittedName>
        <fullName evidence="1">DUF2288 domain-containing protein</fullName>
    </submittedName>
</protein>
<comment type="caution">
    <text evidence="1">The sequence shown here is derived from an EMBL/GenBank/DDBJ whole genome shotgun (WGS) entry which is preliminary data.</text>
</comment>
<name>A0ABT5A1P7_9CYAN</name>
<sequence>MSELREKLQQNLDEAEWEWLIPHVQKDVVVLVAENLDLLDVGEAIASDNILSVQHWIDEQLLAKPTVDQVGEWNLHRNKRFNALIIEPYVLVKEIITPIS</sequence>
<organism evidence="1 2">
    <name type="scientific">Dolichospermum circinale CS-537/01</name>
    <dbReference type="NCBI Taxonomy" id="3021739"/>
    <lineage>
        <taxon>Bacteria</taxon>
        <taxon>Bacillati</taxon>
        <taxon>Cyanobacteriota</taxon>
        <taxon>Cyanophyceae</taxon>
        <taxon>Nostocales</taxon>
        <taxon>Aphanizomenonaceae</taxon>
        <taxon>Dolichospermum</taxon>
        <taxon>Dolichospermum circinale</taxon>
    </lineage>
</organism>
<dbReference type="InterPro" id="IPR018741">
    <property type="entry name" value="DUF2288"/>
</dbReference>
<dbReference type="EMBL" id="JAQMTU010000018">
    <property type="protein sequence ID" value="MDB9485413.1"/>
    <property type="molecule type" value="Genomic_DNA"/>
</dbReference>
<proteinExistence type="predicted"/>
<gene>
    <name evidence="1" type="ORF">PN492_02435</name>
</gene>
<evidence type="ECO:0000313" key="1">
    <source>
        <dbReference type="EMBL" id="MDB9485413.1"/>
    </source>
</evidence>
<reference evidence="1 2" key="1">
    <citation type="submission" date="2023-01" db="EMBL/GenBank/DDBJ databases">
        <title>Genomes from the Australian National Cyanobacteria Reference Collection.</title>
        <authorList>
            <person name="Willis A."/>
            <person name="Lee E.M.F."/>
        </authorList>
    </citation>
    <scope>NUCLEOTIDE SEQUENCE [LARGE SCALE GENOMIC DNA]</scope>
    <source>
        <strain evidence="1 2">CS-537/01</strain>
    </source>
</reference>
<dbReference type="Pfam" id="PF10052">
    <property type="entry name" value="DUF2288"/>
    <property type="match status" value="1"/>
</dbReference>